<evidence type="ECO:0000313" key="3">
    <source>
        <dbReference type="EMBL" id="TFK21397.1"/>
    </source>
</evidence>
<evidence type="ECO:0000259" key="2">
    <source>
        <dbReference type="Pfam" id="PF20151"/>
    </source>
</evidence>
<feature type="domain" description="DUF6533" evidence="2">
    <location>
        <begin position="1"/>
        <end position="37"/>
    </location>
</feature>
<evidence type="ECO:0000256" key="1">
    <source>
        <dbReference type="SAM" id="Phobius"/>
    </source>
</evidence>
<reference evidence="3 4" key="1">
    <citation type="journal article" date="2019" name="Nat. Ecol. Evol.">
        <title>Megaphylogeny resolves global patterns of mushroom evolution.</title>
        <authorList>
            <person name="Varga T."/>
            <person name="Krizsan K."/>
            <person name="Foldi C."/>
            <person name="Dima B."/>
            <person name="Sanchez-Garcia M."/>
            <person name="Sanchez-Ramirez S."/>
            <person name="Szollosi G.J."/>
            <person name="Szarkandi J.G."/>
            <person name="Papp V."/>
            <person name="Albert L."/>
            <person name="Andreopoulos W."/>
            <person name="Angelini C."/>
            <person name="Antonin V."/>
            <person name="Barry K.W."/>
            <person name="Bougher N.L."/>
            <person name="Buchanan P."/>
            <person name="Buyck B."/>
            <person name="Bense V."/>
            <person name="Catcheside P."/>
            <person name="Chovatia M."/>
            <person name="Cooper J."/>
            <person name="Damon W."/>
            <person name="Desjardin D."/>
            <person name="Finy P."/>
            <person name="Geml J."/>
            <person name="Haridas S."/>
            <person name="Hughes K."/>
            <person name="Justo A."/>
            <person name="Karasinski D."/>
            <person name="Kautmanova I."/>
            <person name="Kiss B."/>
            <person name="Kocsube S."/>
            <person name="Kotiranta H."/>
            <person name="LaButti K.M."/>
            <person name="Lechner B.E."/>
            <person name="Liimatainen K."/>
            <person name="Lipzen A."/>
            <person name="Lukacs Z."/>
            <person name="Mihaltcheva S."/>
            <person name="Morgado L.N."/>
            <person name="Niskanen T."/>
            <person name="Noordeloos M.E."/>
            <person name="Ohm R.A."/>
            <person name="Ortiz-Santana B."/>
            <person name="Ovrebo C."/>
            <person name="Racz N."/>
            <person name="Riley R."/>
            <person name="Savchenko A."/>
            <person name="Shiryaev A."/>
            <person name="Soop K."/>
            <person name="Spirin V."/>
            <person name="Szebenyi C."/>
            <person name="Tomsovsky M."/>
            <person name="Tulloss R.E."/>
            <person name="Uehling J."/>
            <person name="Grigoriev I.V."/>
            <person name="Vagvolgyi C."/>
            <person name="Papp T."/>
            <person name="Martin F.M."/>
            <person name="Miettinen O."/>
            <person name="Hibbett D.S."/>
            <person name="Nagy L.G."/>
        </authorList>
    </citation>
    <scope>NUCLEOTIDE SEQUENCE [LARGE SCALE GENOMIC DNA]</scope>
    <source>
        <strain evidence="3 4">CBS 121175</strain>
    </source>
</reference>
<feature type="non-terminal residue" evidence="3">
    <location>
        <position position="52"/>
    </location>
</feature>
<dbReference type="EMBL" id="ML210269">
    <property type="protein sequence ID" value="TFK21397.1"/>
    <property type="molecule type" value="Genomic_DNA"/>
</dbReference>
<protein>
    <recommendedName>
        <fullName evidence="2">DUF6533 domain-containing protein</fullName>
    </recommendedName>
</protein>
<dbReference type="AlphaFoldDB" id="A0A5C3KMU5"/>
<keyword evidence="4" id="KW-1185">Reference proteome</keyword>
<keyword evidence="1" id="KW-1133">Transmembrane helix</keyword>
<evidence type="ECO:0000313" key="4">
    <source>
        <dbReference type="Proteomes" id="UP000307440"/>
    </source>
</evidence>
<dbReference type="OrthoDB" id="3242409at2759"/>
<dbReference type="InterPro" id="IPR045340">
    <property type="entry name" value="DUF6533"/>
</dbReference>
<gene>
    <name evidence="3" type="ORF">FA15DRAFT_550686</name>
</gene>
<accession>A0A5C3KMU5</accession>
<name>A0A5C3KMU5_COPMA</name>
<dbReference type="Proteomes" id="UP000307440">
    <property type="component" value="Unassembled WGS sequence"/>
</dbReference>
<dbReference type="Pfam" id="PF20151">
    <property type="entry name" value="DUF6533"/>
    <property type="match status" value="1"/>
</dbReference>
<proteinExistence type="predicted"/>
<sequence>AVLYYDYLITLDDEIEFIWKQKFRISTIFYIFCRYGLVANILYLLSANRRID</sequence>
<feature type="non-terminal residue" evidence="3">
    <location>
        <position position="1"/>
    </location>
</feature>
<feature type="transmembrane region" description="Helical" evidence="1">
    <location>
        <begin position="27"/>
        <end position="45"/>
    </location>
</feature>
<keyword evidence="1" id="KW-0472">Membrane</keyword>
<organism evidence="3 4">
    <name type="scientific">Coprinopsis marcescibilis</name>
    <name type="common">Agaric fungus</name>
    <name type="synonym">Psathyrella marcescibilis</name>
    <dbReference type="NCBI Taxonomy" id="230819"/>
    <lineage>
        <taxon>Eukaryota</taxon>
        <taxon>Fungi</taxon>
        <taxon>Dikarya</taxon>
        <taxon>Basidiomycota</taxon>
        <taxon>Agaricomycotina</taxon>
        <taxon>Agaricomycetes</taxon>
        <taxon>Agaricomycetidae</taxon>
        <taxon>Agaricales</taxon>
        <taxon>Agaricineae</taxon>
        <taxon>Psathyrellaceae</taxon>
        <taxon>Coprinopsis</taxon>
    </lineage>
</organism>
<keyword evidence="1" id="KW-0812">Transmembrane</keyword>